<proteinExistence type="predicted"/>
<gene>
    <name evidence="2" type="ordered locus">TTE1716</name>
</gene>
<dbReference type="InterPro" id="IPR049238">
    <property type="entry name" value="DUF6873"/>
</dbReference>
<organism evidence="2 3">
    <name type="scientific">Caldanaerobacter subterraneus subsp. tengcongensis (strain DSM 15242 / JCM 11007 / NBRC 100824 / MB4)</name>
    <name type="common">Thermoanaerobacter tengcongensis</name>
    <dbReference type="NCBI Taxonomy" id="273068"/>
    <lineage>
        <taxon>Bacteria</taxon>
        <taxon>Bacillati</taxon>
        <taxon>Bacillota</taxon>
        <taxon>Clostridia</taxon>
        <taxon>Thermoanaerobacterales</taxon>
        <taxon>Thermoanaerobacteraceae</taxon>
        <taxon>Caldanaerobacter</taxon>
    </lineage>
</organism>
<dbReference type="HOGENOM" id="CLU_104531_0_0_9"/>
<dbReference type="Pfam" id="PF21778">
    <property type="entry name" value="DUF6873"/>
    <property type="match status" value="1"/>
</dbReference>
<dbReference type="Proteomes" id="UP000000555">
    <property type="component" value="Chromosome"/>
</dbReference>
<dbReference type="AlphaFoldDB" id="Q8R9A1"/>
<dbReference type="eggNOG" id="ENOG502ZBQJ">
    <property type="taxonomic scope" value="Bacteria"/>
</dbReference>
<evidence type="ECO:0000259" key="1">
    <source>
        <dbReference type="Pfam" id="PF21778"/>
    </source>
</evidence>
<keyword evidence="3" id="KW-1185">Reference proteome</keyword>
<accession>Q8R9A1</accession>
<name>Q8R9A1_CALS4</name>
<dbReference type="STRING" id="273068.TTE1716"/>
<dbReference type="KEGG" id="tte:TTE1716"/>
<dbReference type="EMBL" id="AE008691">
    <property type="protein sequence ID" value="AAM24916.1"/>
    <property type="molecule type" value="Genomic_DNA"/>
</dbReference>
<reference evidence="2 3" key="1">
    <citation type="journal article" date="2002" name="Genome Res.">
        <title>A complete sequence of the T. tengcongensis genome.</title>
        <authorList>
            <person name="Bao Q."/>
            <person name="Tian Y."/>
            <person name="Li W."/>
            <person name="Xu Z."/>
            <person name="Xuan Z."/>
            <person name="Hu S."/>
            <person name="Dong W."/>
            <person name="Yang J."/>
            <person name="Chen Y."/>
            <person name="Xue Y."/>
            <person name="Xu Y."/>
            <person name="Lai X."/>
            <person name="Huang L."/>
            <person name="Dong X."/>
            <person name="Ma Y."/>
            <person name="Ling L."/>
            <person name="Tan H."/>
            <person name="Chen R."/>
            <person name="Wang J."/>
            <person name="Yu J."/>
            <person name="Yang H."/>
        </authorList>
    </citation>
    <scope>NUCLEOTIDE SEQUENCE [LARGE SCALE GENOMIC DNA]</scope>
    <source>
        <strain evidence="3">DSM 15242 / JCM 11007 / NBRC 100824 / MB4</strain>
    </source>
</reference>
<protein>
    <recommendedName>
        <fullName evidence="1">DUF6873 domain-containing protein</fullName>
    </recommendedName>
</protein>
<feature type="domain" description="DUF6873" evidence="1">
    <location>
        <begin position="19"/>
        <end position="243"/>
    </location>
</feature>
<evidence type="ECO:0000313" key="2">
    <source>
        <dbReference type="EMBL" id="AAM24916.1"/>
    </source>
</evidence>
<evidence type="ECO:0000313" key="3">
    <source>
        <dbReference type="Proteomes" id="UP000000555"/>
    </source>
</evidence>
<sequence length="246" mass="27783">MNFLNPLVPEKSVNCVLLDGREIEIGNALERLGIEVIYTEKCDELYEAISYHPDILVHPVEEKEVIVAPNVSQRFINELTKFGIKVVKGKTFLKRNYPYDIAYNVARLGNTAFHNLKYTDPVLREILEKKGVKFLHVNQGYTKCNMAIVDEKSFITSDRGIFEVGLRSGFDVLLIEPGGIILEGFDYGFIGGATGLIGEKRLAVTGTFYHHKDYEKIMEFLDKKGIKITYLTSGQIKDIGSIIPLF</sequence>